<evidence type="ECO:0000256" key="1">
    <source>
        <dbReference type="ARBA" id="ARBA00000085"/>
    </source>
</evidence>
<gene>
    <name evidence="11" type="ORF">BJF95_19170</name>
</gene>
<dbReference type="SUPFAM" id="SSF52172">
    <property type="entry name" value="CheY-like"/>
    <property type="match status" value="1"/>
</dbReference>
<keyword evidence="8" id="KW-0812">Transmembrane</keyword>
<dbReference type="RefSeq" id="WP_075640393.1">
    <property type="nucleotide sequence ID" value="NZ_MKIM01000028.1"/>
</dbReference>
<evidence type="ECO:0000256" key="6">
    <source>
        <dbReference type="ARBA" id="ARBA00023012"/>
    </source>
</evidence>
<dbReference type="SUPFAM" id="SSF47384">
    <property type="entry name" value="Homodimeric domain of signal transducing histidine kinase"/>
    <property type="match status" value="1"/>
</dbReference>
<keyword evidence="6" id="KW-0902">Two-component regulatory system</keyword>
<keyword evidence="12" id="KW-1185">Reference proteome</keyword>
<dbReference type="EC" id="2.7.13.3" evidence="2"/>
<evidence type="ECO:0000256" key="7">
    <source>
        <dbReference type="PROSITE-ProRule" id="PRU00169"/>
    </source>
</evidence>
<comment type="catalytic activity">
    <reaction evidence="1">
        <text>ATP + protein L-histidine = ADP + protein N-phospho-L-histidine.</text>
        <dbReference type="EC" id="2.7.13.3"/>
    </reaction>
</comment>
<organism evidence="11 12">
    <name type="scientific">Rhizobium oryziradicis</name>
    <dbReference type="NCBI Taxonomy" id="1867956"/>
    <lineage>
        <taxon>Bacteria</taxon>
        <taxon>Pseudomonadati</taxon>
        <taxon>Pseudomonadota</taxon>
        <taxon>Alphaproteobacteria</taxon>
        <taxon>Hyphomicrobiales</taxon>
        <taxon>Rhizobiaceae</taxon>
        <taxon>Rhizobium/Agrobacterium group</taxon>
        <taxon>Rhizobium</taxon>
    </lineage>
</organism>
<evidence type="ECO:0000256" key="3">
    <source>
        <dbReference type="ARBA" id="ARBA00022553"/>
    </source>
</evidence>
<dbReference type="InterPro" id="IPR036097">
    <property type="entry name" value="HisK_dim/P_sf"/>
</dbReference>
<keyword evidence="3 7" id="KW-0597">Phosphoprotein</keyword>
<dbReference type="Gene3D" id="1.10.287.130">
    <property type="match status" value="1"/>
</dbReference>
<dbReference type="OrthoDB" id="9764438at2"/>
<dbReference type="EMBL" id="MKIM01000028">
    <property type="protein sequence ID" value="OLP43064.1"/>
    <property type="molecule type" value="Genomic_DNA"/>
</dbReference>
<dbReference type="InterPro" id="IPR001789">
    <property type="entry name" value="Sig_transdc_resp-reg_receiver"/>
</dbReference>
<dbReference type="InterPro" id="IPR011006">
    <property type="entry name" value="CheY-like_superfamily"/>
</dbReference>
<dbReference type="InterPro" id="IPR005467">
    <property type="entry name" value="His_kinase_dom"/>
</dbReference>
<keyword evidence="4" id="KW-0808">Transferase</keyword>
<dbReference type="CDD" id="cd00082">
    <property type="entry name" value="HisKA"/>
    <property type="match status" value="1"/>
</dbReference>
<dbReference type="Gene3D" id="3.40.50.2300">
    <property type="match status" value="1"/>
</dbReference>
<name>A0A1Q8ZMQ0_9HYPH</name>
<dbReference type="AlphaFoldDB" id="A0A1Q8ZMQ0"/>
<protein>
    <recommendedName>
        <fullName evidence="2">histidine kinase</fullName>
        <ecNumber evidence="2">2.7.13.3</ecNumber>
    </recommendedName>
</protein>
<dbReference type="PANTHER" id="PTHR43711">
    <property type="entry name" value="TWO-COMPONENT HISTIDINE KINASE"/>
    <property type="match status" value="1"/>
</dbReference>
<feature type="modified residue" description="4-aspartylphosphate" evidence="7">
    <location>
        <position position="471"/>
    </location>
</feature>
<dbReference type="GO" id="GO:0000155">
    <property type="term" value="F:phosphorelay sensor kinase activity"/>
    <property type="evidence" value="ECO:0007669"/>
    <property type="project" value="InterPro"/>
</dbReference>
<keyword evidence="8" id="KW-1133">Transmembrane helix</keyword>
<dbReference type="Pfam" id="PF00512">
    <property type="entry name" value="HisKA"/>
    <property type="match status" value="1"/>
</dbReference>
<dbReference type="PANTHER" id="PTHR43711:SF1">
    <property type="entry name" value="HISTIDINE KINASE 1"/>
    <property type="match status" value="1"/>
</dbReference>
<dbReference type="InterPro" id="IPR004358">
    <property type="entry name" value="Sig_transdc_His_kin-like_C"/>
</dbReference>
<feature type="domain" description="Histidine kinase" evidence="9">
    <location>
        <begin position="192"/>
        <end position="399"/>
    </location>
</feature>
<accession>A0A1Q8ZMQ0</accession>
<comment type="caution">
    <text evidence="11">The sequence shown here is derived from an EMBL/GenBank/DDBJ whole genome shotgun (WGS) entry which is preliminary data.</text>
</comment>
<dbReference type="Gene3D" id="3.30.565.10">
    <property type="entry name" value="Histidine kinase-like ATPase, C-terminal domain"/>
    <property type="match status" value="1"/>
</dbReference>
<evidence type="ECO:0000256" key="8">
    <source>
        <dbReference type="SAM" id="Phobius"/>
    </source>
</evidence>
<dbReference type="Pfam" id="PF02518">
    <property type="entry name" value="HATPase_c"/>
    <property type="match status" value="1"/>
</dbReference>
<dbReference type="Pfam" id="PF00072">
    <property type="entry name" value="Response_reg"/>
    <property type="match status" value="1"/>
</dbReference>
<reference evidence="11 12" key="1">
    <citation type="submission" date="2016-09" db="EMBL/GenBank/DDBJ databases">
        <title>Rhizobium oryziradicis sp. nov., isolated from the root of rice.</title>
        <authorList>
            <person name="Zhao J."/>
            <person name="Zhang X."/>
        </authorList>
    </citation>
    <scope>NUCLEOTIDE SEQUENCE [LARGE SCALE GENOMIC DNA]</scope>
    <source>
        <strain evidence="11 12">N19</strain>
    </source>
</reference>
<feature type="transmembrane region" description="Helical" evidence="8">
    <location>
        <begin position="21"/>
        <end position="39"/>
    </location>
</feature>
<evidence type="ECO:0000313" key="12">
    <source>
        <dbReference type="Proteomes" id="UP000186894"/>
    </source>
</evidence>
<dbReference type="STRING" id="1867956.BJF95_19170"/>
<evidence type="ECO:0000259" key="9">
    <source>
        <dbReference type="PROSITE" id="PS50109"/>
    </source>
</evidence>
<keyword evidence="5 11" id="KW-0418">Kinase</keyword>
<dbReference type="PROSITE" id="PS50109">
    <property type="entry name" value="HIS_KIN"/>
    <property type="match status" value="1"/>
</dbReference>
<sequence>MLSEQANKLEGYKSEQRHATVRATVIGCICIYIVTETFTGHPLPGGMFIACVVTIHWLVSCGLLLWIKRRPGESRPRHYVMMALDVSGMTYMMAVGGAPFLPLYTVMQRLVVANGLTYGPRSMKVSTSAALLSIATVTYVNGYWRDNPFMVLTLASGMALVPTYIYMMLKRLELAYEREQEASLSKSRFLAQASHDLRQPVHAISLFTACLRDAKLRAEELKLVENIDRSLQSVSRLFKSLLDISTLDSGKVKPNIENVAISEIIDEILHQNTEAAQRDGTQLRANSCDVIVKTDRSLFTTMLQNIVNNAIKYAPGKEILIACRRRGNTLAVQVFDRGPGIPEEHQARVFDEFHQVRERGDRDVEGVGLGLAIVRRLGGMLDIEVRLRSVPGRGTSVTLGNLEIFNEPVRAVHPIPQAPLGVAQGLRVLLVDDDDAVLTATAILLRKWGCDVQAELAPPEKVDDPDLLITDFDLGNGITGKECIEQVQRLVGRPVPAVVMSGHDADRVRDDLGTPGIPVLTKPIRPAELRSILLLQAVKARSHQSIQLLTG</sequence>
<feature type="transmembrane region" description="Helical" evidence="8">
    <location>
        <begin position="79"/>
        <end position="101"/>
    </location>
</feature>
<dbReference type="InterPro" id="IPR003594">
    <property type="entry name" value="HATPase_dom"/>
</dbReference>
<feature type="transmembrane region" description="Helical" evidence="8">
    <location>
        <begin position="149"/>
        <end position="169"/>
    </location>
</feature>
<dbReference type="PRINTS" id="PR00344">
    <property type="entry name" value="BCTRLSENSOR"/>
</dbReference>
<evidence type="ECO:0000256" key="2">
    <source>
        <dbReference type="ARBA" id="ARBA00012438"/>
    </source>
</evidence>
<dbReference type="SUPFAM" id="SSF55874">
    <property type="entry name" value="ATPase domain of HSP90 chaperone/DNA topoisomerase II/histidine kinase"/>
    <property type="match status" value="1"/>
</dbReference>
<dbReference type="Proteomes" id="UP000186894">
    <property type="component" value="Unassembled WGS sequence"/>
</dbReference>
<dbReference type="InterPro" id="IPR050736">
    <property type="entry name" value="Sensor_HK_Regulatory"/>
</dbReference>
<dbReference type="SMART" id="SM00388">
    <property type="entry name" value="HisKA"/>
    <property type="match status" value="1"/>
</dbReference>
<evidence type="ECO:0000256" key="5">
    <source>
        <dbReference type="ARBA" id="ARBA00022777"/>
    </source>
</evidence>
<dbReference type="SMART" id="SM00387">
    <property type="entry name" value="HATPase_c"/>
    <property type="match status" value="1"/>
</dbReference>
<proteinExistence type="predicted"/>
<feature type="transmembrane region" description="Helical" evidence="8">
    <location>
        <begin position="45"/>
        <end position="67"/>
    </location>
</feature>
<feature type="domain" description="Response regulatory" evidence="10">
    <location>
        <begin position="427"/>
        <end position="537"/>
    </location>
</feature>
<dbReference type="SMART" id="SM00448">
    <property type="entry name" value="REC"/>
    <property type="match status" value="1"/>
</dbReference>
<evidence type="ECO:0000256" key="4">
    <source>
        <dbReference type="ARBA" id="ARBA00022679"/>
    </source>
</evidence>
<dbReference type="InterPro" id="IPR036890">
    <property type="entry name" value="HATPase_C_sf"/>
</dbReference>
<evidence type="ECO:0000313" key="11">
    <source>
        <dbReference type="EMBL" id="OLP43064.1"/>
    </source>
</evidence>
<dbReference type="PROSITE" id="PS50110">
    <property type="entry name" value="RESPONSE_REGULATORY"/>
    <property type="match status" value="1"/>
</dbReference>
<keyword evidence="8" id="KW-0472">Membrane</keyword>
<evidence type="ECO:0000259" key="10">
    <source>
        <dbReference type="PROSITE" id="PS50110"/>
    </source>
</evidence>
<dbReference type="InterPro" id="IPR003661">
    <property type="entry name" value="HisK_dim/P_dom"/>
</dbReference>